<dbReference type="Pfam" id="PF13382">
    <property type="entry name" value="Adenine_deam_C"/>
    <property type="match status" value="1"/>
</dbReference>
<sequence>WTGGNTAAGLLQSVHLPELHEDDLQIPIVQGKEIRAIDIIPNQLETKLSLAKPKSGAFFQPDLESDLLKIAVCERHRGVKGIGLGVVRGFGLKEGAIATTISHDSHNLIAVGTNDQDILKAIERLGEIGGGLTIAKGGKELQSVALPIAGLLSDKPLETVNESLKSLHTALTETGFSGMFNPFLTLSFLALPVIPDIKMTTEGLFDVKAFRHIPVQP</sequence>
<feature type="non-terminal residue" evidence="2">
    <location>
        <position position="1"/>
    </location>
</feature>
<dbReference type="EMBL" id="MRBL01000059">
    <property type="protein sequence ID" value="OMI24509.1"/>
    <property type="molecule type" value="Genomic_DNA"/>
</dbReference>
<dbReference type="RefSeq" id="WP_275667524.1">
    <property type="nucleotide sequence ID" value="NZ_MRBL01000059.1"/>
</dbReference>
<dbReference type="Proteomes" id="UP000187046">
    <property type="component" value="Unassembled WGS sequence"/>
</dbReference>
<feature type="domain" description="Adenine deaminase C-terminal" evidence="1">
    <location>
        <begin position="54"/>
        <end position="210"/>
    </location>
</feature>
<evidence type="ECO:0000313" key="3">
    <source>
        <dbReference type="Proteomes" id="UP000187046"/>
    </source>
</evidence>
<accession>A0ABX3HX91</accession>
<reference evidence="2 3" key="1">
    <citation type="submission" date="2016-12" db="EMBL/GenBank/DDBJ databases">
        <title>Bacillus phylogenomics.</title>
        <authorList>
            <person name="Dunlap C."/>
        </authorList>
    </citation>
    <scope>NUCLEOTIDE SEQUENCE [LARGE SCALE GENOMIC DNA]</scope>
    <source>
        <strain evidence="2 3">NRRL B-41327</strain>
    </source>
</reference>
<name>A0ABX3HX91_9BACI</name>
<keyword evidence="3" id="KW-1185">Reference proteome</keyword>
<comment type="caution">
    <text evidence="2">The sequence shown here is derived from an EMBL/GenBank/DDBJ whole genome shotgun (WGS) entry which is preliminary data.</text>
</comment>
<gene>
    <name evidence="2" type="ORF">BTA31_22195</name>
</gene>
<organism evidence="2 3">
    <name type="scientific">Bacillus haynesii</name>
    <dbReference type="NCBI Taxonomy" id="1925021"/>
    <lineage>
        <taxon>Bacteria</taxon>
        <taxon>Bacillati</taxon>
        <taxon>Bacillota</taxon>
        <taxon>Bacilli</taxon>
        <taxon>Bacillales</taxon>
        <taxon>Bacillaceae</taxon>
        <taxon>Bacillus</taxon>
    </lineage>
</organism>
<dbReference type="InterPro" id="IPR026912">
    <property type="entry name" value="Adenine_deam_C"/>
</dbReference>
<proteinExistence type="predicted"/>
<protein>
    <submittedName>
        <fullName evidence="2">Adenine deaminase</fullName>
    </submittedName>
</protein>
<evidence type="ECO:0000313" key="2">
    <source>
        <dbReference type="EMBL" id="OMI24509.1"/>
    </source>
</evidence>
<evidence type="ECO:0000259" key="1">
    <source>
        <dbReference type="Pfam" id="PF13382"/>
    </source>
</evidence>